<feature type="non-terminal residue" evidence="8">
    <location>
        <position position="164"/>
    </location>
</feature>
<proteinExistence type="predicted"/>
<dbReference type="InterPro" id="IPR012337">
    <property type="entry name" value="RNaseH-like_sf"/>
</dbReference>
<dbReference type="GO" id="GO:0016787">
    <property type="term" value="F:hydrolase activity"/>
    <property type="evidence" value="ECO:0007669"/>
    <property type="project" value="UniProtKB-KW"/>
</dbReference>
<accession>A0A7L2DC53</accession>
<evidence type="ECO:0000256" key="1">
    <source>
        <dbReference type="ARBA" id="ARBA00022679"/>
    </source>
</evidence>
<reference evidence="8 9" key="1">
    <citation type="submission" date="2019-09" db="EMBL/GenBank/DDBJ databases">
        <title>Bird 10,000 Genomes (B10K) Project - Family phase.</title>
        <authorList>
            <person name="Zhang G."/>
        </authorList>
    </citation>
    <scope>NUCLEOTIDE SEQUENCE [LARGE SCALE GENOMIC DNA]</scope>
    <source>
        <strain evidence="8">B10K-DU-001-17</strain>
        <tissue evidence="8">Muscle</tissue>
    </source>
</reference>
<dbReference type="Proteomes" id="UP000519684">
    <property type="component" value="Unassembled WGS sequence"/>
</dbReference>
<dbReference type="GO" id="GO:0003676">
    <property type="term" value="F:nucleic acid binding"/>
    <property type="evidence" value="ECO:0007669"/>
    <property type="project" value="InterPro"/>
</dbReference>
<evidence type="ECO:0000313" key="9">
    <source>
        <dbReference type="Proteomes" id="UP000519684"/>
    </source>
</evidence>
<protein>
    <submittedName>
        <fullName evidence="8">NYNRI protein</fullName>
    </submittedName>
</protein>
<dbReference type="EMBL" id="VWYD01021986">
    <property type="protein sequence ID" value="NXQ47147.1"/>
    <property type="molecule type" value="Genomic_DNA"/>
</dbReference>
<evidence type="ECO:0000256" key="5">
    <source>
        <dbReference type="ARBA" id="ARBA00022801"/>
    </source>
</evidence>
<dbReference type="PANTHER" id="PTHR41694:SF5">
    <property type="entry name" value="RIBONUCLEASE H"/>
    <property type="match status" value="1"/>
</dbReference>
<gene>
    <name evidence="8" type="primary">Nynrin</name>
    <name evidence="8" type="ORF">CATFUS_R15316</name>
</gene>
<evidence type="ECO:0000256" key="2">
    <source>
        <dbReference type="ARBA" id="ARBA00022695"/>
    </source>
</evidence>
<keyword evidence="9" id="KW-1185">Reference proteome</keyword>
<dbReference type="PANTHER" id="PTHR41694">
    <property type="entry name" value="ENDOGENOUS RETROVIRUS GROUP K MEMBER POL PROTEIN"/>
    <property type="match status" value="1"/>
</dbReference>
<evidence type="ECO:0000313" key="8">
    <source>
        <dbReference type="EMBL" id="NXQ47147.1"/>
    </source>
</evidence>
<dbReference type="PROSITE" id="PS50994">
    <property type="entry name" value="INTEGRASE"/>
    <property type="match status" value="1"/>
</dbReference>
<sequence length="164" mass="19009">VCNHFLREKLRLGMHDLAKAVTQGCLICQKVNQKVMRKAIPGGKELAQSPFQNIQTDFTEMPPAENYKHLLVIVDHLTHWVETFSTRKETAEADARIILENIIPLYGLVSNTDSYRGPHFITQVLHKKIETLGIKWRLRTPWHPQSSERVERMNKTLKNMLTKL</sequence>
<keyword evidence="4" id="KW-0255">Endonuclease</keyword>
<dbReference type="InterPro" id="IPR001584">
    <property type="entry name" value="Integrase_cat-core"/>
</dbReference>
<organism evidence="8 9">
    <name type="scientific">Catharus fuscescens</name>
    <name type="common">Veery</name>
    <name type="synonym">Turdus fuscescens</name>
    <dbReference type="NCBI Taxonomy" id="159581"/>
    <lineage>
        <taxon>Eukaryota</taxon>
        <taxon>Metazoa</taxon>
        <taxon>Chordata</taxon>
        <taxon>Craniata</taxon>
        <taxon>Vertebrata</taxon>
        <taxon>Euteleostomi</taxon>
        <taxon>Archelosauria</taxon>
        <taxon>Archosauria</taxon>
        <taxon>Dinosauria</taxon>
        <taxon>Saurischia</taxon>
        <taxon>Theropoda</taxon>
        <taxon>Coelurosauria</taxon>
        <taxon>Aves</taxon>
        <taxon>Neognathae</taxon>
        <taxon>Neoaves</taxon>
        <taxon>Telluraves</taxon>
        <taxon>Australaves</taxon>
        <taxon>Passeriformes</taxon>
        <taxon>Turdidae</taxon>
        <taxon>Catharus</taxon>
    </lineage>
</organism>
<evidence type="ECO:0000256" key="3">
    <source>
        <dbReference type="ARBA" id="ARBA00022722"/>
    </source>
</evidence>
<keyword evidence="2" id="KW-0548">Nucleotidyltransferase</keyword>
<evidence type="ECO:0000256" key="6">
    <source>
        <dbReference type="ARBA" id="ARBA00022918"/>
    </source>
</evidence>
<name>A0A7L2DC53_CATFU</name>
<dbReference type="Gene3D" id="3.30.420.10">
    <property type="entry name" value="Ribonuclease H-like superfamily/Ribonuclease H"/>
    <property type="match status" value="1"/>
</dbReference>
<keyword evidence="5" id="KW-0378">Hydrolase</keyword>
<evidence type="ECO:0000256" key="4">
    <source>
        <dbReference type="ARBA" id="ARBA00022759"/>
    </source>
</evidence>
<keyword evidence="3" id="KW-0540">Nuclease</keyword>
<dbReference type="AlphaFoldDB" id="A0A7L2DC53"/>
<comment type="caution">
    <text evidence="8">The sequence shown here is derived from an EMBL/GenBank/DDBJ whole genome shotgun (WGS) entry which is preliminary data.</text>
</comment>
<feature type="domain" description="Integrase catalytic" evidence="7">
    <location>
        <begin position="46"/>
        <end position="164"/>
    </location>
</feature>
<dbReference type="GO" id="GO:0004519">
    <property type="term" value="F:endonuclease activity"/>
    <property type="evidence" value="ECO:0007669"/>
    <property type="project" value="UniProtKB-KW"/>
</dbReference>
<feature type="non-terminal residue" evidence="8">
    <location>
        <position position="1"/>
    </location>
</feature>
<evidence type="ECO:0000259" key="7">
    <source>
        <dbReference type="PROSITE" id="PS50994"/>
    </source>
</evidence>
<dbReference type="GO" id="GO:0015074">
    <property type="term" value="P:DNA integration"/>
    <property type="evidence" value="ECO:0007669"/>
    <property type="project" value="InterPro"/>
</dbReference>
<dbReference type="GO" id="GO:0003964">
    <property type="term" value="F:RNA-directed DNA polymerase activity"/>
    <property type="evidence" value="ECO:0007669"/>
    <property type="project" value="UniProtKB-KW"/>
</dbReference>
<dbReference type="InterPro" id="IPR036397">
    <property type="entry name" value="RNaseH_sf"/>
</dbReference>
<dbReference type="Pfam" id="PF00665">
    <property type="entry name" value="rve"/>
    <property type="match status" value="1"/>
</dbReference>
<keyword evidence="6" id="KW-0695">RNA-directed DNA polymerase</keyword>
<keyword evidence="1" id="KW-0808">Transferase</keyword>
<dbReference type="SUPFAM" id="SSF53098">
    <property type="entry name" value="Ribonuclease H-like"/>
    <property type="match status" value="1"/>
</dbReference>